<dbReference type="PANTHER" id="PTHR47642">
    <property type="entry name" value="ATP-DEPENDENT DNA HELICASE"/>
    <property type="match status" value="1"/>
</dbReference>
<gene>
    <name evidence="1" type="ORF">OVA965_LOCUS39976</name>
    <name evidence="2" type="ORF">TMI583_LOCUS41360</name>
</gene>
<comment type="caution">
    <text evidence="1">The sequence shown here is derived from an EMBL/GenBank/DDBJ whole genome shotgun (WGS) entry which is preliminary data.</text>
</comment>
<dbReference type="PANTHER" id="PTHR47642:SF5">
    <property type="entry name" value="ATP-DEPENDENT DNA HELICASE"/>
    <property type="match status" value="1"/>
</dbReference>
<evidence type="ECO:0000313" key="1">
    <source>
        <dbReference type="EMBL" id="CAF1564121.1"/>
    </source>
</evidence>
<dbReference type="Proteomes" id="UP000677228">
    <property type="component" value="Unassembled WGS sequence"/>
</dbReference>
<dbReference type="EMBL" id="CAJOBA010065159">
    <property type="protein sequence ID" value="CAF4356730.1"/>
    <property type="molecule type" value="Genomic_DNA"/>
</dbReference>
<sequence length="135" mass="15380">MVDQVCSDIRTFYDRDRKGKEMKPSKHRKVLHVPIRLAKNARIMLTKNISVSDSLTNDVTGRILEFIEDSKKEASHILIKCDNVRAGRQHHNACQHCREHETVCVKPCWAMTVHKAQGSTVGEVVISSKDFLAQK</sequence>
<accession>A0A8S2FUW5</accession>
<dbReference type="EMBL" id="CAJNOK010042491">
    <property type="protein sequence ID" value="CAF1564121.1"/>
    <property type="molecule type" value="Genomic_DNA"/>
</dbReference>
<proteinExistence type="predicted"/>
<evidence type="ECO:0000313" key="3">
    <source>
        <dbReference type="Proteomes" id="UP000677228"/>
    </source>
</evidence>
<evidence type="ECO:0008006" key="4">
    <source>
        <dbReference type="Google" id="ProtNLM"/>
    </source>
</evidence>
<dbReference type="InterPro" id="IPR051055">
    <property type="entry name" value="PIF1_helicase"/>
</dbReference>
<reference evidence="1" key="1">
    <citation type="submission" date="2021-02" db="EMBL/GenBank/DDBJ databases">
        <authorList>
            <person name="Nowell W R."/>
        </authorList>
    </citation>
    <scope>NUCLEOTIDE SEQUENCE</scope>
</reference>
<protein>
    <recommendedName>
        <fullName evidence="4">ATP-dependent DNA helicase</fullName>
    </recommendedName>
</protein>
<dbReference type="AlphaFoldDB" id="A0A8S2FUW5"/>
<name>A0A8S2FUW5_9BILA</name>
<evidence type="ECO:0000313" key="2">
    <source>
        <dbReference type="EMBL" id="CAF4356730.1"/>
    </source>
</evidence>
<dbReference type="InterPro" id="IPR027417">
    <property type="entry name" value="P-loop_NTPase"/>
</dbReference>
<dbReference type="Proteomes" id="UP000682733">
    <property type="component" value="Unassembled WGS sequence"/>
</dbReference>
<dbReference type="Gene3D" id="3.40.50.300">
    <property type="entry name" value="P-loop containing nucleotide triphosphate hydrolases"/>
    <property type="match status" value="1"/>
</dbReference>
<organism evidence="1 3">
    <name type="scientific">Didymodactylos carnosus</name>
    <dbReference type="NCBI Taxonomy" id="1234261"/>
    <lineage>
        <taxon>Eukaryota</taxon>
        <taxon>Metazoa</taxon>
        <taxon>Spiralia</taxon>
        <taxon>Gnathifera</taxon>
        <taxon>Rotifera</taxon>
        <taxon>Eurotatoria</taxon>
        <taxon>Bdelloidea</taxon>
        <taxon>Philodinida</taxon>
        <taxon>Philodinidae</taxon>
        <taxon>Didymodactylos</taxon>
    </lineage>
</organism>
<dbReference type="SUPFAM" id="SSF52540">
    <property type="entry name" value="P-loop containing nucleoside triphosphate hydrolases"/>
    <property type="match status" value="1"/>
</dbReference>